<evidence type="ECO:0000313" key="2">
    <source>
        <dbReference type="EMBL" id="GHE59281.1"/>
    </source>
</evidence>
<comment type="caution">
    <text evidence="2">The sequence shown here is derived from an EMBL/GenBank/DDBJ whole genome shotgun (WGS) entry which is preliminary data.</text>
</comment>
<feature type="region of interest" description="Disordered" evidence="1">
    <location>
        <begin position="1"/>
        <end position="84"/>
    </location>
</feature>
<name>A0A919DN86_9ACTN</name>
<dbReference type="EMBL" id="BNBC01000003">
    <property type="protein sequence ID" value="GHE59281.1"/>
    <property type="molecule type" value="Genomic_DNA"/>
</dbReference>
<reference evidence="2" key="2">
    <citation type="submission" date="2020-09" db="EMBL/GenBank/DDBJ databases">
        <authorList>
            <person name="Sun Q."/>
            <person name="Ohkuma M."/>
        </authorList>
    </citation>
    <scope>NUCLEOTIDE SEQUENCE</scope>
    <source>
        <strain evidence="2">JCM 3302</strain>
    </source>
</reference>
<feature type="compositionally biased region" description="Basic and acidic residues" evidence="1">
    <location>
        <begin position="54"/>
        <end position="67"/>
    </location>
</feature>
<accession>A0A919DN86</accession>
<feature type="compositionally biased region" description="Basic and acidic residues" evidence="1">
    <location>
        <begin position="34"/>
        <end position="47"/>
    </location>
</feature>
<feature type="compositionally biased region" description="Basic and acidic residues" evidence="1">
    <location>
        <begin position="1"/>
        <end position="11"/>
    </location>
</feature>
<reference evidence="2" key="1">
    <citation type="journal article" date="2014" name="Int. J. Syst. Evol. Microbiol.">
        <title>Complete genome sequence of Corynebacterium casei LMG S-19264T (=DSM 44701T), isolated from a smear-ripened cheese.</title>
        <authorList>
            <consortium name="US DOE Joint Genome Institute (JGI-PGF)"/>
            <person name="Walter F."/>
            <person name="Albersmeier A."/>
            <person name="Kalinowski J."/>
            <person name="Ruckert C."/>
        </authorList>
    </citation>
    <scope>NUCLEOTIDE SEQUENCE</scope>
    <source>
        <strain evidence="2">JCM 3302</strain>
    </source>
</reference>
<organism evidence="2 3">
    <name type="scientific">Streptomyces spiralis</name>
    <dbReference type="NCBI Taxonomy" id="66376"/>
    <lineage>
        <taxon>Bacteria</taxon>
        <taxon>Bacillati</taxon>
        <taxon>Actinomycetota</taxon>
        <taxon>Actinomycetes</taxon>
        <taxon>Kitasatosporales</taxon>
        <taxon>Streptomycetaceae</taxon>
        <taxon>Streptomyces</taxon>
    </lineage>
</organism>
<evidence type="ECO:0000256" key="1">
    <source>
        <dbReference type="SAM" id="MobiDB-lite"/>
    </source>
</evidence>
<protein>
    <submittedName>
        <fullName evidence="2">Uncharacterized protein</fullName>
    </submittedName>
</protein>
<gene>
    <name evidence="2" type="ORF">GCM10014715_10650</name>
</gene>
<proteinExistence type="predicted"/>
<dbReference type="Proteomes" id="UP000641386">
    <property type="component" value="Unassembled WGS sequence"/>
</dbReference>
<dbReference type="RefSeq" id="WP_189896866.1">
    <property type="nucleotide sequence ID" value="NZ_BNBC01000003.1"/>
</dbReference>
<evidence type="ECO:0000313" key="3">
    <source>
        <dbReference type="Proteomes" id="UP000641386"/>
    </source>
</evidence>
<sequence>MAAGEKRRDSEAAPSPETEGAMVGTAPETLQHAEPTREEARDSERSWFLDTDTGELKPDEPDQRSGRDPQSGPRAVRVSRWTFD</sequence>
<keyword evidence="3" id="KW-1185">Reference proteome</keyword>
<dbReference type="AlphaFoldDB" id="A0A919DN86"/>